<feature type="modified residue" description="N6-carboxylysine" evidence="7">
    <location>
        <position position="226"/>
    </location>
</feature>
<dbReference type="NCBIfam" id="TIGR01085">
    <property type="entry name" value="murE"/>
    <property type="match status" value="1"/>
</dbReference>
<keyword evidence="4 7" id="KW-0573">Peptidoglycan synthesis</keyword>
<dbReference type="GO" id="GO:0008765">
    <property type="term" value="F:UDP-N-acetylmuramoylalanyl-D-glutamate-2,6-diaminopimelate ligase activity"/>
    <property type="evidence" value="ECO:0007669"/>
    <property type="project" value="UniProtKB-UniRule"/>
</dbReference>
<comment type="catalytic activity">
    <reaction evidence="7">
        <text>UDP-N-acetyl-alpha-D-muramoyl-L-alanyl-D-glutamate + meso-2,6-diaminopimelate + ATP = UDP-N-acetyl-alpha-D-muramoyl-L-alanyl-gamma-D-glutamyl-meso-2,6-diaminopimelate + ADP + phosphate + H(+)</text>
        <dbReference type="Rhea" id="RHEA:23676"/>
        <dbReference type="ChEBI" id="CHEBI:15378"/>
        <dbReference type="ChEBI" id="CHEBI:30616"/>
        <dbReference type="ChEBI" id="CHEBI:43474"/>
        <dbReference type="ChEBI" id="CHEBI:57791"/>
        <dbReference type="ChEBI" id="CHEBI:83900"/>
        <dbReference type="ChEBI" id="CHEBI:83905"/>
        <dbReference type="ChEBI" id="CHEBI:456216"/>
        <dbReference type="EC" id="6.3.2.13"/>
    </reaction>
</comment>
<evidence type="ECO:0000313" key="12">
    <source>
        <dbReference type="EMBL" id="ERJ20592.1"/>
    </source>
</evidence>
<name>U2ERG7_9GAMM</name>
<protein>
    <recommendedName>
        <fullName evidence="7">UDP-N-acetylmuramoyl-L-alanyl-D-glutamate--2,6-diaminopimelate ligase</fullName>
        <ecNumber evidence="7">6.3.2.13</ecNumber>
    </recommendedName>
    <alternativeName>
        <fullName evidence="7">Meso-A2pm-adding enzyme</fullName>
    </alternativeName>
    <alternativeName>
        <fullName evidence="7">Meso-diaminopimelate-adding enzyme</fullName>
    </alternativeName>
    <alternativeName>
        <fullName evidence="7">UDP-MurNAc-L-Ala-D-Glu:meso-diaminopimelate ligase</fullName>
    </alternativeName>
    <alternativeName>
        <fullName evidence="7">UDP-MurNAc-tripeptide synthetase</fullName>
    </alternativeName>
    <alternativeName>
        <fullName evidence="7">UDP-N-acetylmuramyl-tripeptide synthetase</fullName>
    </alternativeName>
</protein>
<dbReference type="UniPathway" id="UPA00219"/>
<dbReference type="InterPro" id="IPR004101">
    <property type="entry name" value="Mur_ligase_C"/>
</dbReference>
<dbReference type="RefSeq" id="WP_006913116.1">
    <property type="nucleotide sequence ID" value="NZ_AFNV02000002.1"/>
</dbReference>
<keyword evidence="13" id="KW-1185">Reference proteome</keyword>
<comment type="subcellular location">
    <subcellularLocation>
        <location evidence="7 8">Cytoplasm</location>
    </subcellularLocation>
</comment>
<keyword evidence="2 7" id="KW-0132">Cell division</keyword>
<dbReference type="GO" id="GO:0000287">
    <property type="term" value="F:magnesium ion binding"/>
    <property type="evidence" value="ECO:0007669"/>
    <property type="project" value="UniProtKB-UniRule"/>
</dbReference>
<feature type="binding site" evidence="7">
    <location>
        <position position="393"/>
    </location>
    <ligand>
        <name>meso-2,6-diaminopimelate</name>
        <dbReference type="ChEBI" id="CHEBI:57791"/>
    </ligand>
</feature>
<feature type="binding site" evidence="7">
    <location>
        <position position="186"/>
    </location>
    <ligand>
        <name>UDP-N-acetyl-alpha-D-muramoyl-L-alanyl-D-glutamate</name>
        <dbReference type="ChEBI" id="CHEBI:83900"/>
    </ligand>
</feature>
<feature type="binding site" evidence="7">
    <location>
        <begin position="159"/>
        <end position="160"/>
    </location>
    <ligand>
        <name>UDP-N-acetyl-alpha-D-muramoyl-L-alanyl-D-glutamate</name>
        <dbReference type="ChEBI" id="CHEBI:83900"/>
    </ligand>
</feature>
<reference evidence="12 13" key="1">
    <citation type="journal article" date="2011" name="J. Bacteriol.">
        <title>Genome sequence of Salinisphaera shabanensis, a gammaproteobacterium from the harsh, variable environment of the brine-seawater interface of the Shaban Deep in the Red Sea.</title>
        <authorList>
            <person name="Antunes A."/>
            <person name="Alam I."/>
            <person name="Bajic V.B."/>
            <person name="Stingl U."/>
        </authorList>
    </citation>
    <scope>NUCLEOTIDE SEQUENCE [LARGE SCALE GENOMIC DNA]</scope>
    <source>
        <strain evidence="12 13">E1L3A</strain>
    </source>
</reference>
<comment type="similarity">
    <text evidence="1 7">Belongs to the MurCDEF family. MurE subfamily.</text>
</comment>
<evidence type="ECO:0000256" key="3">
    <source>
        <dbReference type="ARBA" id="ARBA00022960"/>
    </source>
</evidence>
<feature type="binding site" evidence="7">
    <location>
        <begin position="416"/>
        <end position="419"/>
    </location>
    <ligand>
        <name>meso-2,6-diaminopimelate</name>
        <dbReference type="ChEBI" id="CHEBI:57791"/>
    </ligand>
</feature>
<dbReference type="GO" id="GO:0051301">
    <property type="term" value="P:cell division"/>
    <property type="evidence" value="ECO:0007669"/>
    <property type="project" value="UniProtKB-KW"/>
</dbReference>
<keyword evidence="5 7" id="KW-0131">Cell cycle</keyword>
<feature type="binding site" evidence="7">
    <location>
        <position position="192"/>
    </location>
    <ligand>
        <name>UDP-N-acetyl-alpha-D-muramoyl-L-alanyl-D-glutamate</name>
        <dbReference type="ChEBI" id="CHEBI:83900"/>
    </ligand>
</feature>
<evidence type="ECO:0000256" key="7">
    <source>
        <dbReference type="HAMAP-Rule" id="MF_00208"/>
    </source>
</evidence>
<accession>U2ERG7</accession>
<gene>
    <name evidence="7 12" type="primary">murE</name>
    <name evidence="12" type="ORF">SSPSH_000316</name>
</gene>
<feature type="domain" description="Mur ligase C-terminal" evidence="10">
    <location>
        <begin position="343"/>
        <end position="469"/>
    </location>
</feature>
<dbReference type="NCBIfam" id="NF001126">
    <property type="entry name" value="PRK00139.1-4"/>
    <property type="match status" value="1"/>
</dbReference>
<comment type="pathway">
    <text evidence="7 8">Cell wall biogenesis; peptidoglycan biosynthesis.</text>
</comment>
<dbReference type="Gene3D" id="3.40.1390.10">
    <property type="entry name" value="MurE/MurF, N-terminal domain"/>
    <property type="match status" value="1"/>
</dbReference>
<proteinExistence type="inferred from homology"/>
<organism evidence="12 13">
    <name type="scientific">Salinisphaera shabanensis E1L3A</name>
    <dbReference type="NCBI Taxonomy" id="1033802"/>
    <lineage>
        <taxon>Bacteria</taxon>
        <taxon>Pseudomonadati</taxon>
        <taxon>Pseudomonadota</taxon>
        <taxon>Gammaproteobacteria</taxon>
        <taxon>Salinisphaerales</taxon>
        <taxon>Salinisphaeraceae</taxon>
        <taxon>Salinisphaera</taxon>
    </lineage>
</organism>
<dbReference type="OrthoDB" id="9800958at2"/>
<evidence type="ECO:0000256" key="4">
    <source>
        <dbReference type="ARBA" id="ARBA00022984"/>
    </source>
</evidence>
<dbReference type="Pfam" id="PF02875">
    <property type="entry name" value="Mur_ligase_C"/>
    <property type="match status" value="1"/>
</dbReference>
<feature type="domain" description="Mur ligase central" evidence="11">
    <location>
        <begin position="115"/>
        <end position="320"/>
    </location>
</feature>
<comment type="caution">
    <text evidence="12">The sequence shown here is derived from an EMBL/GenBank/DDBJ whole genome shotgun (WGS) entry which is preliminary data.</text>
</comment>
<evidence type="ECO:0000256" key="2">
    <source>
        <dbReference type="ARBA" id="ARBA00022618"/>
    </source>
</evidence>
<comment type="cofactor">
    <cofactor evidence="7">
        <name>Mg(2+)</name>
        <dbReference type="ChEBI" id="CHEBI:18420"/>
    </cofactor>
</comment>
<feature type="binding site" evidence="7">
    <location>
        <position position="471"/>
    </location>
    <ligand>
        <name>meso-2,6-diaminopimelate</name>
        <dbReference type="ChEBI" id="CHEBI:57791"/>
    </ligand>
</feature>
<dbReference type="SUPFAM" id="SSF53244">
    <property type="entry name" value="MurD-like peptide ligases, peptide-binding domain"/>
    <property type="match status" value="1"/>
</dbReference>
<comment type="function">
    <text evidence="7">Catalyzes the addition of meso-diaminopimelic acid to the nucleotide precursor UDP-N-acetylmuramoyl-L-alanyl-D-glutamate (UMAG) in the biosynthesis of bacterial cell-wall peptidoglycan.</text>
</comment>
<dbReference type="Gene3D" id="3.40.1190.10">
    <property type="entry name" value="Mur-like, catalytic domain"/>
    <property type="match status" value="1"/>
</dbReference>
<dbReference type="Gene3D" id="3.90.190.20">
    <property type="entry name" value="Mur ligase, C-terminal domain"/>
    <property type="match status" value="1"/>
</dbReference>
<dbReference type="EMBL" id="AFNV02000002">
    <property type="protein sequence ID" value="ERJ20592.1"/>
    <property type="molecule type" value="Genomic_DNA"/>
</dbReference>
<evidence type="ECO:0000256" key="8">
    <source>
        <dbReference type="RuleBase" id="RU004135"/>
    </source>
</evidence>
<dbReference type="GO" id="GO:0005737">
    <property type="term" value="C:cytoplasm"/>
    <property type="evidence" value="ECO:0007669"/>
    <property type="project" value="UniProtKB-SubCell"/>
</dbReference>
<dbReference type="Proteomes" id="UP000006242">
    <property type="component" value="Unassembled WGS sequence"/>
</dbReference>
<evidence type="ECO:0000256" key="5">
    <source>
        <dbReference type="ARBA" id="ARBA00023306"/>
    </source>
</evidence>
<dbReference type="InterPro" id="IPR013221">
    <property type="entry name" value="Mur_ligase_cen"/>
</dbReference>
<keyword evidence="3 7" id="KW-0133">Cell shape</keyword>
<evidence type="ECO:0000256" key="6">
    <source>
        <dbReference type="ARBA" id="ARBA00023316"/>
    </source>
</evidence>
<reference evidence="12 13" key="2">
    <citation type="journal article" date="2013" name="PLoS ONE">
        <title>INDIGO - INtegrated Data Warehouse of MIcrobial GenOmes with Examples from the Red Sea Extremophiles.</title>
        <authorList>
            <person name="Alam I."/>
            <person name="Antunes A."/>
            <person name="Kamau A.A."/>
            <person name="Ba Alawi W."/>
            <person name="Kalkatawi M."/>
            <person name="Stingl U."/>
            <person name="Bajic V.B."/>
        </authorList>
    </citation>
    <scope>NUCLEOTIDE SEQUENCE [LARGE SCALE GENOMIC DNA]</scope>
    <source>
        <strain evidence="12 13">E1L3A</strain>
    </source>
</reference>
<dbReference type="STRING" id="1033802.SSPSH_000316"/>
<feature type="binding site" evidence="7">
    <location>
        <position position="37"/>
    </location>
    <ligand>
        <name>UDP-N-acetyl-alpha-D-muramoyl-L-alanyl-D-glutamate</name>
        <dbReference type="ChEBI" id="CHEBI:83900"/>
    </ligand>
</feature>
<dbReference type="GO" id="GO:0005524">
    <property type="term" value="F:ATP binding"/>
    <property type="evidence" value="ECO:0007669"/>
    <property type="project" value="UniProtKB-UniRule"/>
</dbReference>
<dbReference type="PANTHER" id="PTHR23135:SF4">
    <property type="entry name" value="UDP-N-ACETYLMURAMOYL-L-ALANYL-D-GLUTAMATE--2,6-DIAMINOPIMELATE LIGASE MURE HOMOLOG, CHLOROPLASTIC"/>
    <property type="match status" value="1"/>
</dbReference>
<keyword evidence="6 7" id="KW-0961">Cell wall biogenesis/degradation</keyword>
<dbReference type="PANTHER" id="PTHR23135">
    <property type="entry name" value="MUR LIGASE FAMILY MEMBER"/>
    <property type="match status" value="1"/>
</dbReference>
<feature type="binding site" evidence="7">
    <location>
        <begin position="117"/>
        <end position="123"/>
    </location>
    <ligand>
        <name>ATP</name>
        <dbReference type="ChEBI" id="CHEBI:30616"/>
    </ligand>
</feature>
<dbReference type="InterPro" id="IPR035911">
    <property type="entry name" value="MurE/MurF_N"/>
</dbReference>
<dbReference type="EC" id="6.3.2.13" evidence="7"/>
<dbReference type="AlphaFoldDB" id="U2ERG7"/>
<dbReference type="InterPro" id="IPR000713">
    <property type="entry name" value="Mur_ligase_N"/>
</dbReference>
<dbReference type="SUPFAM" id="SSF53623">
    <property type="entry name" value="MurD-like peptide ligases, catalytic domain"/>
    <property type="match status" value="1"/>
</dbReference>
<comment type="caution">
    <text evidence="7">Lacks conserved residue(s) required for the propagation of feature annotation.</text>
</comment>
<keyword evidence="7" id="KW-0963">Cytoplasm</keyword>
<evidence type="ECO:0000313" key="13">
    <source>
        <dbReference type="Proteomes" id="UP000006242"/>
    </source>
</evidence>
<evidence type="ECO:0000259" key="11">
    <source>
        <dbReference type="Pfam" id="PF08245"/>
    </source>
</evidence>
<dbReference type="Pfam" id="PF01225">
    <property type="entry name" value="Mur_ligase"/>
    <property type="match status" value="1"/>
</dbReference>
<dbReference type="HAMAP" id="MF_00208">
    <property type="entry name" value="MurE"/>
    <property type="match status" value="1"/>
</dbReference>
<sequence>MSALAPIQPARQSLASLLDGLAYDIPAVDIAGVAIDSRKVLADSLFLAYQGTRSHGLDHVDAAISAGAAAVAWDRARAPALDIANVHVDALAKHASRIAGRFYGDPSRKLFVAGVTGTDGKTSCAWLLSQAIELLGERCGYIGTLGLGFSDDLSEATHTTPDPVGVQDWLARLAAADAGAVAFEVSSHALDQHRVDGVAFDVAVLTQLGRDHLDYHGSVDAYAEAKQRLFAFEGLTSAVLNGDDAYGRAWLASLAEEVTPVAYGCGDMAALADHYVRIAAVETRADGLSLTLETSWGNAVVDSMLVGRFNAMNLAAVLAVLLARGVEFEQAVGVLGELTTVPGRMQRVDSRVDQPMVVVDFAHTPGALTHAIAAVRAHARGRVLCVFGCGGDRDVGKRPLMGAAAEAADQIWITDDNPRSESPAAIAQAIRDGMHMRAPVTVEHDRAAAITAAIAAARPDDVVLIAGKGHETTQQTGDTRRAFDDRVVARTALEAL</sequence>
<dbReference type="Pfam" id="PF08245">
    <property type="entry name" value="Mur_ligase_M"/>
    <property type="match status" value="1"/>
</dbReference>
<feature type="binding site" evidence="7">
    <location>
        <position position="467"/>
    </location>
    <ligand>
        <name>meso-2,6-diaminopimelate</name>
        <dbReference type="ChEBI" id="CHEBI:57791"/>
    </ligand>
</feature>
<keyword evidence="7" id="KW-0460">Magnesium</keyword>
<evidence type="ECO:0000259" key="9">
    <source>
        <dbReference type="Pfam" id="PF01225"/>
    </source>
</evidence>
<keyword evidence="7 12" id="KW-0436">Ligase</keyword>
<dbReference type="eggNOG" id="COG0769">
    <property type="taxonomic scope" value="Bacteria"/>
</dbReference>
<keyword evidence="7" id="KW-0067">ATP-binding</keyword>
<dbReference type="InterPro" id="IPR036565">
    <property type="entry name" value="Mur-like_cat_sf"/>
</dbReference>
<dbReference type="GO" id="GO:0009252">
    <property type="term" value="P:peptidoglycan biosynthetic process"/>
    <property type="evidence" value="ECO:0007669"/>
    <property type="project" value="UniProtKB-UniRule"/>
</dbReference>
<evidence type="ECO:0000256" key="1">
    <source>
        <dbReference type="ARBA" id="ARBA00005898"/>
    </source>
</evidence>
<dbReference type="SUPFAM" id="SSF63418">
    <property type="entry name" value="MurE/MurF N-terminal domain"/>
    <property type="match status" value="1"/>
</dbReference>
<dbReference type="GO" id="GO:0071555">
    <property type="term" value="P:cell wall organization"/>
    <property type="evidence" value="ECO:0007669"/>
    <property type="project" value="UniProtKB-KW"/>
</dbReference>
<keyword evidence="7" id="KW-0547">Nucleotide-binding</keyword>
<dbReference type="GO" id="GO:0008360">
    <property type="term" value="P:regulation of cell shape"/>
    <property type="evidence" value="ECO:0007669"/>
    <property type="project" value="UniProtKB-KW"/>
</dbReference>
<feature type="domain" description="Mur ligase N-terminal catalytic" evidence="9">
    <location>
        <begin position="30"/>
        <end position="96"/>
    </location>
</feature>
<feature type="short sequence motif" description="Meso-diaminopimelate recognition motif" evidence="7">
    <location>
        <begin position="416"/>
        <end position="419"/>
    </location>
</feature>
<feature type="binding site" evidence="7">
    <location>
        <position position="194"/>
    </location>
    <ligand>
        <name>UDP-N-acetyl-alpha-D-muramoyl-L-alanyl-D-glutamate</name>
        <dbReference type="ChEBI" id="CHEBI:83900"/>
    </ligand>
</feature>
<comment type="PTM">
    <text evidence="7">Carboxylation is probably crucial for Mg(2+) binding and, consequently, for the gamma-phosphate positioning of ATP.</text>
</comment>
<evidence type="ECO:0000259" key="10">
    <source>
        <dbReference type="Pfam" id="PF02875"/>
    </source>
</evidence>
<dbReference type="InterPro" id="IPR036615">
    <property type="entry name" value="Mur_ligase_C_dom_sf"/>
</dbReference>
<dbReference type="InterPro" id="IPR005761">
    <property type="entry name" value="UDP-N-AcMur-Glu-dNH2Pim_ligase"/>
</dbReference>